<proteinExistence type="predicted"/>
<sequence length="146" mass="16228">MSSLKIPKSFRIPTNAQSFLLPSSLCPNLGYRISGKEVEVHGSGSWHHQLCHHRDLQLIQNHVAPSCGPPARLLSPLFFQAKSLLLPRPCGKRELPKPHSPNPAWLWCLGLNPSANLPLRPISNSSHNHLHLPAFPYSSSFTQLPQ</sequence>
<evidence type="ECO:0000313" key="1">
    <source>
        <dbReference type="EMBL" id="KAF6081915.1"/>
    </source>
</evidence>
<name>A0A833YTM7_9CHIR</name>
<organism evidence="1 2">
    <name type="scientific">Phyllostomus discolor</name>
    <name type="common">pale spear-nosed bat</name>
    <dbReference type="NCBI Taxonomy" id="89673"/>
    <lineage>
        <taxon>Eukaryota</taxon>
        <taxon>Metazoa</taxon>
        <taxon>Chordata</taxon>
        <taxon>Craniata</taxon>
        <taxon>Vertebrata</taxon>
        <taxon>Euteleostomi</taxon>
        <taxon>Mammalia</taxon>
        <taxon>Eutheria</taxon>
        <taxon>Laurasiatheria</taxon>
        <taxon>Chiroptera</taxon>
        <taxon>Yangochiroptera</taxon>
        <taxon>Phyllostomidae</taxon>
        <taxon>Phyllostominae</taxon>
        <taxon>Phyllostomus</taxon>
    </lineage>
</organism>
<gene>
    <name evidence="1" type="ORF">HJG60_008898</name>
</gene>
<dbReference type="EMBL" id="JABVXQ010000013">
    <property type="protein sequence ID" value="KAF6081915.1"/>
    <property type="molecule type" value="Genomic_DNA"/>
</dbReference>
<dbReference type="AlphaFoldDB" id="A0A833YTM7"/>
<evidence type="ECO:0000313" key="2">
    <source>
        <dbReference type="Proteomes" id="UP000664940"/>
    </source>
</evidence>
<accession>A0A833YTM7</accession>
<protein>
    <submittedName>
        <fullName evidence="1">Uncharacterized protein</fullName>
    </submittedName>
</protein>
<comment type="caution">
    <text evidence="1">The sequence shown here is derived from an EMBL/GenBank/DDBJ whole genome shotgun (WGS) entry which is preliminary data.</text>
</comment>
<reference evidence="1 2" key="1">
    <citation type="journal article" date="2020" name="Nature">
        <title>Six reference-quality genomes reveal evolution of bat adaptations.</title>
        <authorList>
            <person name="Jebb D."/>
            <person name="Huang Z."/>
            <person name="Pippel M."/>
            <person name="Hughes G.M."/>
            <person name="Lavrichenko K."/>
            <person name="Devanna P."/>
            <person name="Winkler S."/>
            <person name="Jermiin L.S."/>
            <person name="Skirmuntt E.C."/>
            <person name="Katzourakis A."/>
            <person name="Burkitt-Gray L."/>
            <person name="Ray D.A."/>
            <person name="Sullivan K.A.M."/>
            <person name="Roscito J.G."/>
            <person name="Kirilenko B.M."/>
            <person name="Davalos L.M."/>
            <person name="Corthals A.P."/>
            <person name="Power M.L."/>
            <person name="Jones G."/>
            <person name="Ransome R.D."/>
            <person name="Dechmann D.K.N."/>
            <person name="Locatelli A.G."/>
            <person name="Puechmaille S.J."/>
            <person name="Fedrigo O."/>
            <person name="Jarvis E.D."/>
            <person name="Hiller M."/>
            <person name="Vernes S.C."/>
            <person name="Myers E.W."/>
            <person name="Teeling E.C."/>
        </authorList>
    </citation>
    <scope>NUCLEOTIDE SEQUENCE [LARGE SCALE GENOMIC DNA]</scope>
    <source>
        <strain evidence="1">Bat1K_MPI-CBG_1</strain>
    </source>
</reference>
<dbReference type="Proteomes" id="UP000664940">
    <property type="component" value="Unassembled WGS sequence"/>
</dbReference>